<organism evidence="2 3">
    <name type="scientific">Frankia canadensis</name>
    <dbReference type="NCBI Taxonomy" id="1836972"/>
    <lineage>
        <taxon>Bacteria</taxon>
        <taxon>Bacillati</taxon>
        <taxon>Actinomycetota</taxon>
        <taxon>Actinomycetes</taxon>
        <taxon>Frankiales</taxon>
        <taxon>Frankiaceae</taxon>
        <taxon>Frankia</taxon>
    </lineage>
</organism>
<sequence length="60" mass="6237">MALSFTPFSASLPGPRMPARTAGQEGFFGMGGRSGTAVARLGEGFARRAHQRTLAVVGKD</sequence>
<gene>
    <name evidence="2" type="ORF">FRACA_440021</name>
</gene>
<feature type="region of interest" description="Disordered" evidence="1">
    <location>
        <begin position="1"/>
        <end position="28"/>
    </location>
</feature>
<evidence type="ECO:0000313" key="3">
    <source>
        <dbReference type="Proteomes" id="UP000234331"/>
    </source>
</evidence>
<keyword evidence="3" id="KW-1185">Reference proteome</keyword>
<dbReference type="AlphaFoldDB" id="A0A2I2KXD8"/>
<accession>A0A2I2KXD8</accession>
<protein>
    <submittedName>
        <fullName evidence="2">Uncharacterized protein</fullName>
    </submittedName>
</protein>
<evidence type="ECO:0000313" key="2">
    <source>
        <dbReference type="EMBL" id="SNQ50324.1"/>
    </source>
</evidence>
<dbReference type="EMBL" id="FZMO01000379">
    <property type="protein sequence ID" value="SNQ50324.1"/>
    <property type="molecule type" value="Genomic_DNA"/>
</dbReference>
<name>A0A2I2KXD8_9ACTN</name>
<reference evidence="2 3" key="1">
    <citation type="submission" date="2017-06" db="EMBL/GenBank/DDBJ databases">
        <authorList>
            <person name="Kim H.J."/>
            <person name="Triplett B.A."/>
        </authorList>
    </citation>
    <scope>NUCLEOTIDE SEQUENCE [LARGE SCALE GENOMIC DNA]</scope>
    <source>
        <strain evidence="2">FRACA_ARgP5</strain>
    </source>
</reference>
<proteinExistence type="predicted"/>
<dbReference type="Proteomes" id="UP000234331">
    <property type="component" value="Unassembled WGS sequence"/>
</dbReference>
<evidence type="ECO:0000256" key="1">
    <source>
        <dbReference type="SAM" id="MobiDB-lite"/>
    </source>
</evidence>